<dbReference type="GO" id="GO:0005525">
    <property type="term" value="F:GTP binding"/>
    <property type="evidence" value="ECO:0007669"/>
    <property type="project" value="UniProtKB-KW"/>
</dbReference>
<dbReference type="SUPFAM" id="SSF51294">
    <property type="entry name" value="Hedgehog/intein (Hint) domain"/>
    <property type="match status" value="1"/>
</dbReference>
<keyword evidence="2" id="KW-0547">Nucleotide-binding</keyword>
<dbReference type="Gene3D" id="3.40.50.300">
    <property type="entry name" value="P-loop containing nucleotide triphosphate hydrolases"/>
    <property type="match status" value="1"/>
</dbReference>
<dbReference type="PROSITE" id="PS51720">
    <property type="entry name" value="G_AIG1"/>
    <property type="match status" value="1"/>
</dbReference>
<dbReference type="Pfam" id="PF01079">
    <property type="entry name" value="Hint"/>
    <property type="match status" value="1"/>
</dbReference>
<evidence type="ECO:0000256" key="2">
    <source>
        <dbReference type="ARBA" id="ARBA00022741"/>
    </source>
</evidence>
<dbReference type="KEGG" id="bbel:109465529"/>
<dbReference type="Pfam" id="PF00619">
    <property type="entry name" value="CARD"/>
    <property type="match status" value="1"/>
</dbReference>
<organism evidence="6 7">
    <name type="scientific">Branchiostoma belcheri</name>
    <name type="common">Amphioxus</name>
    <dbReference type="NCBI Taxonomy" id="7741"/>
    <lineage>
        <taxon>Eukaryota</taxon>
        <taxon>Metazoa</taxon>
        <taxon>Chordata</taxon>
        <taxon>Cephalochordata</taxon>
        <taxon>Leptocardii</taxon>
        <taxon>Amphioxiformes</taxon>
        <taxon>Branchiostomatidae</taxon>
        <taxon>Branchiostoma</taxon>
    </lineage>
</organism>
<keyword evidence="3" id="KW-0342">GTP-binding</keyword>
<evidence type="ECO:0000313" key="6">
    <source>
        <dbReference type="Proteomes" id="UP000515135"/>
    </source>
</evidence>
<dbReference type="PANTHER" id="PTHR10903">
    <property type="entry name" value="GTPASE, IMAP FAMILY MEMBER-RELATED"/>
    <property type="match status" value="1"/>
</dbReference>
<sequence>MTDKHRDIIKKRTPALARDMKPKYVVPFLIQSNILSQDMADEILGNHTRYESSILLLENIQGMGDRAFYALGEALRTACHQEHLAGMLEQEDRLIEDFEEAGDFGDRTREQERTYHMVILGKTGNGKSATGNTIIGHNYFTTSYDCVSCTSKCELGTGARRYDKFVVVDTPGVMDTERPNDEAMTEVARCLGMVADGIHAILIVFPFGFKYTDEEERAIKSLETMFGSKLFDYTILLFTHGDVFEKKAAPRGDTFPSYLGRQSDKFKELIRKVNGRCVLFDNETNDEMKKLSQVTELVEMIDKMLITQNLEPYTNELMKPLARKSKKMAREIISTVQANDDEASAQAEMTGIPSQEGESAFRTVLDEIGRSFGVEQVLPDDVMDGIEYANSHKQPLSSYLRKRIKESIVDKRREVLGTGNIAEVEDIREGLRERSKGFCFPALSTVMAPNGEHITMECLQVGTSVVVPSQKVTKPSVDEVFLFGHANPQTCASFLSIQTESGKCIDISEGHFMYILDPKGMCPVLTPAKDVRVGDSVYVVVNASLPTVLDKVVKVEQVLRRGLYCPHTLSGTLVVNGVCVSTYTEMLPPYLAHPLLLPVRCLYRMVPGVSKVLNIMDTKQGIPIWLNWLRQVYERFTI</sequence>
<dbReference type="Pfam" id="PF04548">
    <property type="entry name" value="AIG1"/>
    <property type="match status" value="1"/>
</dbReference>
<dbReference type="GO" id="GO:0016540">
    <property type="term" value="P:protein autoprocessing"/>
    <property type="evidence" value="ECO:0007669"/>
    <property type="project" value="InterPro"/>
</dbReference>
<dbReference type="Gene3D" id="2.170.16.10">
    <property type="entry name" value="Hedgehog/Intein (Hint) domain"/>
    <property type="match status" value="1"/>
</dbReference>
<feature type="domain" description="AIG1-type G" evidence="5">
    <location>
        <begin position="112"/>
        <end position="322"/>
    </location>
</feature>
<gene>
    <name evidence="7" type="primary">LOC109465529</name>
</gene>
<dbReference type="FunFam" id="3.40.50.300:FF:000840">
    <property type="entry name" value="Immune-associated nucleotide-binding protein 9"/>
    <property type="match status" value="1"/>
</dbReference>
<dbReference type="CDD" id="cd00081">
    <property type="entry name" value="Hint"/>
    <property type="match status" value="1"/>
</dbReference>
<dbReference type="Gene3D" id="1.10.533.10">
    <property type="entry name" value="Death Domain, Fas"/>
    <property type="match status" value="1"/>
</dbReference>
<dbReference type="InterPro" id="IPR001315">
    <property type="entry name" value="CARD"/>
</dbReference>
<dbReference type="InterPro" id="IPR036844">
    <property type="entry name" value="Hint_dom_sf"/>
</dbReference>
<dbReference type="Proteomes" id="UP000515135">
    <property type="component" value="Unplaced"/>
</dbReference>
<dbReference type="OrthoDB" id="8954335at2759"/>
<comment type="similarity">
    <text evidence="1">Belongs to the TRAFAC class TrmE-Era-EngA-EngB-Septin-like GTPase superfamily. AIG1/Toc34/Toc159-like paraseptin GTPase family. IAN subfamily.</text>
</comment>
<dbReference type="GeneID" id="109465529"/>
<evidence type="ECO:0000256" key="1">
    <source>
        <dbReference type="ARBA" id="ARBA00008535"/>
    </source>
</evidence>
<dbReference type="AlphaFoldDB" id="A0A6P4Y800"/>
<dbReference type="PROSITE" id="PS50209">
    <property type="entry name" value="CARD"/>
    <property type="match status" value="1"/>
</dbReference>
<dbReference type="SUPFAM" id="SSF47986">
    <property type="entry name" value="DEATH domain"/>
    <property type="match status" value="1"/>
</dbReference>
<evidence type="ECO:0000313" key="7">
    <source>
        <dbReference type="RefSeq" id="XP_019618444.1"/>
    </source>
</evidence>
<dbReference type="InterPro" id="IPR003587">
    <property type="entry name" value="Hint_dom_N"/>
</dbReference>
<reference evidence="7" key="1">
    <citation type="submission" date="2025-08" db="UniProtKB">
        <authorList>
            <consortium name="RefSeq"/>
        </authorList>
    </citation>
    <scope>IDENTIFICATION</scope>
    <source>
        <tissue evidence="7">Gonad</tissue>
    </source>
</reference>
<dbReference type="SMART" id="SM00306">
    <property type="entry name" value="HintN"/>
    <property type="match status" value="1"/>
</dbReference>
<dbReference type="SUPFAM" id="SSF52540">
    <property type="entry name" value="P-loop containing nucleoside triphosphate hydrolases"/>
    <property type="match status" value="1"/>
</dbReference>
<dbReference type="InterPro" id="IPR027417">
    <property type="entry name" value="P-loop_NTPase"/>
</dbReference>
<proteinExistence type="inferred from homology"/>
<accession>A0A6P4Y800</accession>
<dbReference type="GO" id="GO:0042981">
    <property type="term" value="P:regulation of apoptotic process"/>
    <property type="evidence" value="ECO:0007669"/>
    <property type="project" value="InterPro"/>
</dbReference>
<dbReference type="InterPro" id="IPR045058">
    <property type="entry name" value="GIMA/IAN/Toc"/>
</dbReference>
<keyword evidence="6" id="KW-1185">Reference proteome</keyword>
<protein>
    <submittedName>
        <fullName evidence="7">Uncharacterized protein LOC109465529</fullName>
    </submittedName>
</protein>
<dbReference type="RefSeq" id="XP_019618444.1">
    <property type="nucleotide sequence ID" value="XM_019762885.1"/>
</dbReference>
<dbReference type="InterPro" id="IPR001767">
    <property type="entry name" value="Hedgehog_Hint"/>
</dbReference>
<dbReference type="CDD" id="cd01671">
    <property type="entry name" value="CARD"/>
    <property type="match status" value="1"/>
</dbReference>
<evidence type="ECO:0000256" key="3">
    <source>
        <dbReference type="ARBA" id="ARBA00023134"/>
    </source>
</evidence>
<evidence type="ECO:0000259" key="4">
    <source>
        <dbReference type="PROSITE" id="PS50209"/>
    </source>
</evidence>
<evidence type="ECO:0000259" key="5">
    <source>
        <dbReference type="PROSITE" id="PS51720"/>
    </source>
</evidence>
<dbReference type="PANTHER" id="PTHR10903:SF184">
    <property type="entry name" value="GTP-BINDING PROTEIN A"/>
    <property type="match status" value="1"/>
</dbReference>
<dbReference type="InterPro" id="IPR011029">
    <property type="entry name" value="DEATH-like_dom_sf"/>
</dbReference>
<dbReference type="InterPro" id="IPR006703">
    <property type="entry name" value="G_AIG1"/>
</dbReference>
<name>A0A6P4Y800_BRABE</name>
<feature type="domain" description="CARD" evidence="4">
    <location>
        <begin position="1"/>
        <end position="91"/>
    </location>
</feature>